<dbReference type="GO" id="GO:0006355">
    <property type="term" value="P:regulation of DNA-templated transcription"/>
    <property type="evidence" value="ECO:0007669"/>
    <property type="project" value="InterPro"/>
</dbReference>
<reference evidence="7 8" key="1">
    <citation type="submission" date="2024-02" db="EMBL/GenBank/DDBJ databases">
        <title>De novo assembly and annotation of 12 fungi associated with fruit tree decline syndrome in Ontario, Canada.</title>
        <authorList>
            <person name="Sulman M."/>
            <person name="Ellouze W."/>
            <person name="Ilyukhin E."/>
        </authorList>
    </citation>
    <scope>NUCLEOTIDE SEQUENCE [LARGE SCALE GENOMIC DNA]</scope>
    <source>
        <strain evidence="7 8">M11/M66-122</strain>
    </source>
</reference>
<evidence type="ECO:0000256" key="5">
    <source>
        <dbReference type="ARBA" id="ARBA00023242"/>
    </source>
</evidence>
<evidence type="ECO:0000256" key="1">
    <source>
        <dbReference type="ARBA" id="ARBA00022723"/>
    </source>
</evidence>
<dbReference type="GO" id="GO:0005634">
    <property type="term" value="C:nucleus"/>
    <property type="evidence" value="ECO:0007669"/>
    <property type="project" value="InterPro"/>
</dbReference>
<name>A0AAN9UEX3_9PEZI</name>
<accession>A0AAN9UEX3</accession>
<keyword evidence="5" id="KW-0539">Nucleus</keyword>
<dbReference type="GO" id="GO:0003677">
    <property type="term" value="F:DNA binding"/>
    <property type="evidence" value="ECO:0007669"/>
    <property type="project" value="UniProtKB-KW"/>
</dbReference>
<keyword evidence="4" id="KW-0804">Transcription</keyword>
<organism evidence="7 8">
    <name type="scientific">Diatrype stigma</name>
    <dbReference type="NCBI Taxonomy" id="117547"/>
    <lineage>
        <taxon>Eukaryota</taxon>
        <taxon>Fungi</taxon>
        <taxon>Dikarya</taxon>
        <taxon>Ascomycota</taxon>
        <taxon>Pezizomycotina</taxon>
        <taxon>Sordariomycetes</taxon>
        <taxon>Xylariomycetidae</taxon>
        <taxon>Xylariales</taxon>
        <taxon>Diatrypaceae</taxon>
        <taxon>Diatrype</taxon>
    </lineage>
</organism>
<evidence type="ECO:0000256" key="3">
    <source>
        <dbReference type="ARBA" id="ARBA00023125"/>
    </source>
</evidence>
<sequence>MPQAPLMIPYSAPASEFDYFSPCESPESMVFQSPTALSSPIETYFRNAAMPPDFAAIPSMAATQSYHTQDRSPHFLATRMLGPVEWSLGLDCYSRPSSASSHVCLSQVSAILGRLKQRRGMMGPNAPPAGQQQQSNKTDGALLQETITMNRESTEQITRVLNCGCLSKDGTLTRYIIAAMFEIITNYASMARGIIGDHVRAEGQVRARVGMILGELPSTSHLLDLLASRWYQAHYHASDPMMTAQGMLSKQEESPHPLSPLAFGQIESKLRQRLQAVTHEIMRYCGRA</sequence>
<keyword evidence="3" id="KW-0238">DNA-binding</keyword>
<dbReference type="AlphaFoldDB" id="A0AAN9UEX3"/>
<dbReference type="GO" id="GO:0046872">
    <property type="term" value="F:metal ion binding"/>
    <property type="evidence" value="ECO:0007669"/>
    <property type="project" value="UniProtKB-KW"/>
</dbReference>
<keyword evidence="1" id="KW-0479">Metal-binding</keyword>
<feature type="domain" description="Aflatoxin regulatory protein" evidence="6">
    <location>
        <begin position="100"/>
        <end position="193"/>
    </location>
</feature>
<dbReference type="Proteomes" id="UP001320420">
    <property type="component" value="Unassembled WGS sequence"/>
</dbReference>
<gene>
    <name evidence="7" type="ORF">SLS62_009638</name>
</gene>
<comment type="caution">
    <text evidence="7">The sequence shown here is derived from an EMBL/GenBank/DDBJ whole genome shotgun (WGS) entry which is preliminary data.</text>
</comment>
<dbReference type="EMBL" id="JAKJXP020000104">
    <property type="protein sequence ID" value="KAK7745756.1"/>
    <property type="molecule type" value="Genomic_DNA"/>
</dbReference>
<dbReference type="InterPro" id="IPR013700">
    <property type="entry name" value="AflR"/>
</dbReference>
<dbReference type="GO" id="GO:0045122">
    <property type="term" value="P:aflatoxin biosynthetic process"/>
    <property type="evidence" value="ECO:0007669"/>
    <property type="project" value="InterPro"/>
</dbReference>
<evidence type="ECO:0000256" key="2">
    <source>
        <dbReference type="ARBA" id="ARBA00023015"/>
    </source>
</evidence>
<dbReference type="Pfam" id="PF08493">
    <property type="entry name" value="AflR"/>
    <property type="match status" value="1"/>
</dbReference>
<evidence type="ECO:0000256" key="4">
    <source>
        <dbReference type="ARBA" id="ARBA00023163"/>
    </source>
</evidence>
<evidence type="ECO:0000259" key="6">
    <source>
        <dbReference type="Pfam" id="PF08493"/>
    </source>
</evidence>
<keyword evidence="2" id="KW-0805">Transcription regulation</keyword>
<evidence type="ECO:0000313" key="8">
    <source>
        <dbReference type="Proteomes" id="UP001320420"/>
    </source>
</evidence>
<evidence type="ECO:0000313" key="7">
    <source>
        <dbReference type="EMBL" id="KAK7745756.1"/>
    </source>
</evidence>
<protein>
    <recommendedName>
        <fullName evidence="6">Aflatoxin regulatory protein domain-containing protein</fullName>
    </recommendedName>
</protein>
<proteinExistence type="predicted"/>
<keyword evidence="8" id="KW-1185">Reference proteome</keyword>